<feature type="transmembrane region" description="Helical" evidence="5">
    <location>
        <begin position="40"/>
        <end position="60"/>
    </location>
</feature>
<dbReference type="HOGENOM" id="CLU_015134_0_2_2"/>
<dbReference type="EMBL" id="CP000852">
    <property type="protein sequence ID" value="ABW01151.1"/>
    <property type="molecule type" value="Genomic_DNA"/>
</dbReference>
<dbReference type="RefSeq" id="WP_012185371.1">
    <property type="nucleotide sequence ID" value="NC_009954.1"/>
</dbReference>
<evidence type="ECO:0000256" key="5">
    <source>
        <dbReference type="SAM" id="Phobius"/>
    </source>
</evidence>
<dbReference type="PANTHER" id="PTHR11432">
    <property type="entry name" value="NADH DEHYDROGENASE SUBUNIT 1"/>
    <property type="match status" value="1"/>
</dbReference>
<gene>
    <name evidence="6" type="ordered locus">Cmaq_0303</name>
</gene>
<keyword evidence="4 5" id="KW-0472">Membrane</keyword>
<dbReference type="STRING" id="397948.Cmaq_0303"/>
<evidence type="ECO:0000313" key="6">
    <source>
        <dbReference type="EMBL" id="ABW01151.1"/>
    </source>
</evidence>
<dbReference type="GO" id="GO:0009060">
    <property type="term" value="P:aerobic respiration"/>
    <property type="evidence" value="ECO:0007669"/>
    <property type="project" value="TreeGrafter"/>
</dbReference>
<dbReference type="KEGG" id="cma:Cmaq_0303"/>
<comment type="subcellular location">
    <subcellularLocation>
        <location evidence="1">Membrane</location>
        <topology evidence="1">Multi-pass membrane protein</topology>
    </subcellularLocation>
</comment>
<dbReference type="EC" id="1.6.99.5" evidence="6"/>
<feature type="transmembrane region" description="Helical" evidence="5">
    <location>
        <begin position="177"/>
        <end position="199"/>
    </location>
</feature>
<keyword evidence="2 5" id="KW-0812">Transmembrane</keyword>
<evidence type="ECO:0000256" key="4">
    <source>
        <dbReference type="ARBA" id="ARBA00023136"/>
    </source>
</evidence>
<dbReference type="Proteomes" id="UP000001137">
    <property type="component" value="Chromosome"/>
</dbReference>
<dbReference type="GO" id="GO:0016020">
    <property type="term" value="C:membrane"/>
    <property type="evidence" value="ECO:0007669"/>
    <property type="project" value="UniProtKB-SubCell"/>
</dbReference>
<evidence type="ECO:0000256" key="2">
    <source>
        <dbReference type="ARBA" id="ARBA00022692"/>
    </source>
</evidence>
<dbReference type="HAMAP" id="MF_01350">
    <property type="entry name" value="NDH1_NuoH"/>
    <property type="match status" value="1"/>
</dbReference>
<dbReference type="PANTHER" id="PTHR11432:SF3">
    <property type="entry name" value="NADH-UBIQUINONE OXIDOREDUCTASE CHAIN 1"/>
    <property type="match status" value="1"/>
</dbReference>
<evidence type="ECO:0000256" key="1">
    <source>
        <dbReference type="ARBA" id="ARBA00004141"/>
    </source>
</evidence>
<dbReference type="eggNOG" id="arCOG01546">
    <property type="taxonomic scope" value="Archaea"/>
</dbReference>
<dbReference type="GO" id="GO:0003954">
    <property type="term" value="F:NADH dehydrogenase activity"/>
    <property type="evidence" value="ECO:0007669"/>
    <property type="project" value="TreeGrafter"/>
</dbReference>
<organism evidence="6 7">
    <name type="scientific">Caldivirga maquilingensis (strain ATCC 700844 / DSM 13496 / JCM 10307 / IC-167)</name>
    <dbReference type="NCBI Taxonomy" id="397948"/>
    <lineage>
        <taxon>Archaea</taxon>
        <taxon>Thermoproteota</taxon>
        <taxon>Thermoprotei</taxon>
        <taxon>Thermoproteales</taxon>
        <taxon>Thermoproteaceae</taxon>
        <taxon>Caldivirga</taxon>
    </lineage>
</organism>
<feature type="transmembrane region" description="Helical" evidence="5">
    <location>
        <begin position="211"/>
        <end position="230"/>
    </location>
</feature>
<proteinExistence type="inferred from homology"/>
<sequence length="361" mass="40649">MSYLEPMVQIPFLQPLINFLLKVPVIGPIVNFLLWTPIFAVWFVPGLIGLFIPLIFVIWWERKAAARVQWRYGPLEISRRIGGVIQPISDLIRYTLQEIIIHQEADEAYFLHMPVFGFIFALLPVLFLPAGPHVYAINTGYNILIAAVLISIFNIVIIVSGWASTDKWAYIGTVREAFMYAAYEVPFMLSVIAMIILFGTADPFAMVNAQVAHYIPGAILNPIAFIVAFITTAMASSRFPFTIVENDTDLVVGPFTEYGGLIFGLTMTMSYEKTYVMTLLLSILFLGGWSGPYIGPLGDLSAPLWLGVRVFLVMMFFSFLRAVYPSYRLDQALRIGWRTLLILSVVSVIWSIVIRLVFPVI</sequence>
<dbReference type="Pfam" id="PF00146">
    <property type="entry name" value="NADHdh"/>
    <property type="match status" value="1"/>
</dbReference>
<accession>A8MB61</accession>
<feature type="transmembrane region" description="Helical" evidence="5">
    <location>
        <begin position="306"/>
        <end position="324"/>
    </location>
</feature>
<dbReference type="GeneID" id="5708885"/>
<name>A8MB61_CALMQ</name>
<keyword evidence="7" id="KW-1185">Reference proteome</keyword>
<keyword evidence="6" id="KW-0560">Oxidoreductase</keyword>
<dbReference type="NCBIfam" id="NF004741">
    <property type="entry name" value="PRK06076.1-2"/>
    <property type="match status" value="1"/>
</dbReference>
<keyword evidence="3 5" id="KW-1133">Transmembrane helix</keyword>
<feature type="transmembrane region" description="Helical" evidence="5">
    <location>
        <begin position="143"/>
        <end position="165"/>
    </location>
</feature>
<feature type="transmembrane region" description="Helical" evidence="5">
    <location>
        <begin position="336"/>
        <end position="358"/>
    </location>
</feature>
<evidence type="ECO:0000256" key="3">
    <source>
        <dbReference type="ARBA" id="ARBA00022989"/>
    </source>
</evidence>
<reference evidence="6 7" key="1">
    <citation type="submission" date="2007-10" db="EMBL/GenBank/DDBJ databases">
        <title>Complete sequence of Caldivirga maquilingensis IC-167.</title>
        <authorList>
            <consortium name="US DOE Joint Genome Institute"/>
            <person name="Copeland A."/>
            <person name="Lucas S."/>
            <person name="Lapidus A."/>
            <person name="Barry K."/>
            <person name="Glavina del Rio T."/>
            <person name="Dalin E."/>
            <person name="Tice H."/>
            <person name="Pitluck S."/>
            <person name="Saunders E."/>
            <person name="Brettin T."/>
            <person name="Bruce D."/>
            <person name="Detter J.C."/>
            <person name="Han C."/>
            <person name="Schmutz J."/>
            <person name="Larimer F."/>
            <person name="Land M."/>
            <person name="Hauser L."/>
            <person name="Kyrpides N."/>
            <person name="Ivanova N."/>
            <person name="Biddle J.F."/>
            <person name="Zhang Z."/>
            <person name="Fitz-Gibbon S.T."/>
            <person name="Lowe T.M."/>
            <person name="Saltikov C."/>
            <person name="House C.H."/>
            <person name="Richardson P."/>
        </authorList>
    </citation>
    <scope>NUCLEOTIDE SEQUENCE [LARGE SCALE GENOMIC DNA]</scope>
    <source>
        <strain evidence="7">ATCC 700844 / DSM 13496 / JCM 10307 / IC-167</strain>
    </source>
</reference>
<feature type="transmembrane region" description="Helical" evidence="5">
    <location>
        <begin position="109"/>
        <end position="131"/>
    </location>
</feature>
<feature type="transmembrane region" description="Helical" evidence="5">
    <location>
        <begin position="12"/>
        <end position="34"/>
    </location>
</feature>
<protein>
    <submittedName>
        <fullName evidence="6">NADH dehydrogenase (Quinone)</fullName>
        <ecNumber evidence="6">1.6.99.5</ecNumber>
    </submittedName>
</protein>
<dbReference type="OrthoDB" id="15253at2157"/>
<feature type="transmembrane region" description="Helical" evidence="5">
    <location>
        <begin position="275"/>
        <end position="294"/>
    </location>
</feature>
<evidence type="ECO:0000313" key="7">
    <source>
        <dbReference type="Proteomes" id="UP000001137"/>
    </source>
</evidence>
<dbReference type="AlphaFoldDB" id="A8MB61"/>
<dbReference type="InterPro" id="IPR001694">
    <property type="entry name" value="NADH_UbQ_OxRdtase_su1/FPO"/>
</dbReference>